<evidence type="ECO:0000256" key="5">
    <source>
        <dbReference type="ARBA" id="ARBA00023180"/>
    </source>
</evidence>
<dbReference type="SUPFAM" id="SSF53474">
    <property type="entry name" value="alpha/beta-Hydrolases"/>
    <property type="match status" value="1"/>
</dbReference>
<name>A0A9P9EP41_9HYPO</name>
<accession>A0A9P9EP41</accession>
<dbReference type="EMBL" id="JAGMUV010000011">
    <property type="protein sequence ID" value="KAH7140978.1"/>
    <property type="molecule type" value="Genomic_DNA"/>
</dbReference>
<dbReference type="PRINTS" id="PR00724">
    <property type="entry name" value="CRBOXYPTASEC"/>
</dbReference>
<feature type="signal peptide" evidence="6">
    <location>
        <begin position="1"/>
        <end position="24"/>
    </location>
</feature>
<evidence type="ECO:0000256" key="3">
    <source>
        <dbReference type="ARBA" id="ARBA00022670"/>
    </source>
</evidence>
<dbReference type="Pfam" id="PF00450">
    <property type="entry name" value="Peptidase_S10"/>
    <property type="match status" value="1"/>
</dbReference>
<keyword evidence="5" id="KW-0325">Glycoprotein</keyword>
<dbReference type="InterPro" id="IPR029058">
    <property type="entry name" value="AB_hydrolase_fold"/>
</dbReference>
<dbReference type="GO" id="GO:0006508">
    <property type="term" value="P:proteolysis"/>
    <property type="evidence" value="ECO:0007669"/>
    <property type="project" value="UniProtKB-KW"/>
</dbReference>
<comment type="caution">
    <text evidence="7">The sequence shown here is derived from an EMBL/GenBank/DDBJ whole genome shotgun (WGS) entry which is preliminary data.</text>
</comment>
<organism evidence="7 8">
    <name type="scientific">Dactylonectria macrodidyma</name>
    <dbReference type="NCBI Taxonomy" id="307937"/>
    <lineage>
        <taxon>Eukaryota</taxon>
        <taxon>Fungi</taxon>
        <taxon>Dikarya</taxon>
        <taxon>Ascomycota</taxon>
        <taxon>Pezizomycotina</taxon>
        <taxon>Sordariomycetes</taxon>
        <taxon>Hypocreomycetidae</taxon>
        <taxon>Hypocreales</taxon>
        <taxon>Nectriaceae</taxon>
        <taxon>Dactylonectria</taxon>
    </lineage>
</organism>
<protein>
    <submittedName>
        <fullName evidence="7">Carboxypeptidase Y</fullName>
    </submittedName>
</protein>
<dbReference type="OrthoDB" id="443318at2759"/>
<evidence type="ECO:0000256" key="4">
    <source>
        <dbReference type="ARBA" id="ARBA00022801"/>
    </source>
</evidence>
<dbReference type="AlphaFoldDB" id="A0A9P9EP41"/>
<keyword evidence="6" id="KW-0732">Signal</keyword>
<evidence type="ECO:0000313" key="7">
    <source>
        <dbReference type="EMBL" id="KAH7140978.1"/>
    </source>
</evidence>
<sequence>MISPLTVSVLGTLSLSAALVSARATPFQQVLRQDDVPTTPRLIRQNNTICDAGSAQWSGTVPIDEDRDMFFWYFGSRHSPKDDPLIIWLNGGPGASSLLGAFHEIGPCAVAEDGKTTTKSDLSWTEFSNMLFIDQPIGVGFSDPQDTRLWTNNLRDGAVDLDKFLDVFLRDYFPELRDRPIHLACESFGGKYCPVYADMMRRQFSSLVLVNAMIDYPSVALGLHDHFCSADRISRRDIGTTSLNASSCEEMAGAYSNCERQGRLCELTYDTEVCRVAFEKCDAVQRVYGRHVVPGGENPYDDRTTCIDPPICGRLGMEEVAVYLNQDWVQHALGFKKRLFKPVNMDFNTWWSSKEAMLLPSTREIARLLDEKNTAILVLNGNNDAIVNTEGILQAYNSLLWSGHAQFQLSNLENWYYSDANGGETLGGRLKTTKNLTLVTVDEAGHMSPHDQPLAVSQLMQKWIKRASIRA</sequence>
<evidence type="ECO:0000313" key="8">
    <source>
        <dbReference type="Proteomes" id="UP000738349"/>
    </source>
</evidence>
<comment type="similarity">
    <text evidence="1">Belongs to the peptidase S10 family.</text>
</comment>
<dbReference type="Gene3D" id="3.40.50.1820">
    <property type="entry name" value="alpha/beta hydrolase"/>
    <property type="match status" value="1"/>
</dbReference>
<gene>
    <name evidence="7" type="ORF">EDB81DRAFT_692543</name>
</gene>
<evidence type="ECO:0000256" key="6">
    <source>
        <dbReference type="SAM" id="SignalP"/>
    </source>
</evidence>
<evidence type="ECO:0000256" key="2">
    <source>
        <dbReference type="ARBA" id="ARBA00022645"/>
    </source>
</evidence>
<dbReference type="Proteomes" id="UP000738349">
    <property type="component" value="Unassembled WGS sequence"/>
</dbReference>
<dbReference type="GO" id="GO:0000324">
    <property type="term" value="C:fungal-type vacuole"/>
    <property type="evidence" value="ECO:0007669"/>
    <property type="project" value="TreeGrafter"/>
</dbReference>
<dbReference type="InterPro" id="IPR001563">
    <property type="entry name" value="Peptidase_S10"/>
</dbReference>
<dbReference type="GO" id="GO:0004185">
    <property type="term" value="F:serine-type carboxypeptidase activity"/>
    <property type="evidence" value="ECO:0007669"/>
    <property type="project" value="InterPro"/>
</dbReference>
<proteinExistence type="inferred from homology"/>
<dbReference type="PANTHER" id="PTHR11802:SF432">
    <property type="entry name" value="Y, PUTATIVE-RELATED"/>
    <property type="match status" value="1"/>
</dbReference>
<keyword evidence="8" id="KW-1185">Reference proteome</keyword>
<reference evidence="7" key="1">
    <citation type="journal article" date="2021" name="Nat. Commun.">
        <title>Genetic determinants of endophytism in the Arabidopsis root mycobiome.</title>
        <authorList>
            <person name="Mesny F."/>
            <person name="Miyauchi S."/>
            <person name="Thiergart T."/>
            <person name="Pickel B."/>
            <person name="Atanasova L."/>
            <person name="Karlsson M."/>
            <person name="Huettel B."/>
            <person name="Barry K.W."/>
            <person name="Haridas S."/>
            <person name="Chen C."/>
            <person name="Bauer D."/>
            <person name="Andreopoulos W."/>
            <person name="Pangilinan J."/>
            <person name="LaButti K."/>
            <person name="Riley R."/>
            <person name="Lipzen A."/>
            <person name="Clum A."/>
            <person name="Drula E."/>
            <person name="Henrissat B."/>
            <person name="Kohler A."/>
            <person name="Grigoriev I.V."/>
            <person name="Martin F.M."/>
            <person name="Hacquard S."/>
        </authorList>
    </citation>
    <scope>NUCLEOTIDE SEQUENCE</scope>
    <source>
        <strain evidence="7">MPI-CAGE-AT-0147</strain>
    </source>
</reference>
<feature type="chain" id="PRO_5040381266" evidence="6">
    <location>
        <begin position="25"/>
        <end position="471"/>
    </location>
</feature>
<keyword evidence="3" id="KW-0645">Protease</keyword>
<dbReference type="Gene3D" id="1.10.287.410">
    <property type="match status" value="1"/>
</dbReference>
<evidence type="ECO:0000256" key="1">
    <source>
        <dbReference type="ARBA" id="ARBA00009431"/>
    </source>
</evidence>
<keyword evidence="4" id="KW-0378">Hydrolase</keyword>
<dbReference type="PANTHER" id="PTHR11802">
    <property type="entry name" value="SERINE PROTEASE FAMILY S10 SERINE CARBOXYPEPTIDASE"/>
    <property type="match status" value="1"/>
</dbReference>
<keyword evidence="2 7" id="KW-0121">Carboxypeptidase</keyword>